<proteinExistence type="predicted"/>
<gene>
    <name evidence="1" type="ORF">AKJ09_09863</name>
</gene>
<organism evidence="1 2">
    <name type="scientific">Labilithrix luteola</name>
    <dbReference type="NCBI Taxonomy" id="1391654"/>
    <lineage>
        <taxon>Bacteria</taxon>
        <taxon>Pseudomonadati</taxon>
        <taxon>Myxococcota</taxon>
        <taxon>Polyangia</taxon>
        <taxon>Polyangiales</taxon>
        <taxon>Labilitrichaceae</taxon>
        <taxon>Labilithrix</taxon>
    </lineage>
</organism>
<sequence>MNRLFAAAASSVWTIANPYGLDITTLGCPPATLIMPDAIDKLTPAYRHVAPSSSE</sequence>
<dbReference type="STRING" id="1391654.AKJ09_09863"/>
<accession>A0A0K1QCP7</accession>
<dbReference type="KEGG" id="llu:AKJ09_09863"/>
<protein>
    <submittedName>
        <fullName evidence="1">Uncharacterized protein</fullName>
    </submittedName>
</protein>
<dbReference type="Proteomes" id="UP000064967">
    <property type="component" value="Chromosome"/>
</dbReference>
<dbReference type="EMBL" id="CP012333">
    <property type="protein sequence ID" value="AKV03200.1"/>
    <property type="molecule type" value="Genomic_DNA"/>
</dbReference>
<keyword evidence="2" id="KW-1185">Reference proteome</keyword>
<evidence type="ECO:0000313" key="1">
    <source>
        <dbReference type="EMBL" id="AKV03200.1"/>
    </source>
</evidence>
<name>A0A0K1QCP7_9BACT</name>
<evidence type="ECO:0000313" key="2">
    <source>
        <dbReference type="Proteomes" id="UP000064967"/>
    </source>
</evidence>
<reference evidence="1 2" key="1">
    <citation type="submission" date="2015-08" db="EMBL/GenBank/DDBJ databases">
        <authorList>
            <person name="Babu N.S."/>
            <person name="Beckwith C.J."/>
            <person name="Beseler K.G."/>
            <person name="Brison A."/>
            <person name="Carone J.V."/>
            <person name="Caskin T.P."/>
            <person name="Diamond M."/>
            <person name="Durham M.E."/>
            <person name="Foxe J.M."/>
            <person name="Go M."/>
            <person name="Henderson B.A."/>
            <person name="Jones I.B."/>
            <person name="McGettigan J.A."/>
            <person name="Micheletti S.J."/>
            <person name="Nasrallah M.E."/>
            <person name="Ortiz D."/>
            <person name="Piller C.R."/>
            <person name="Privatt S.R."/>
            <person name="Schneider S.L."/>
            <person name="Sharp S."/>
            <person name="Smith T.C."/>
            <person name="Stanton J.D."/>
            <person name="Ullery H.E."/>
            <person name="Wilson R.J."/>
            <person name="Serrano M.G."/>
            <person name="Buck G."/>
            <person name="Lee V."/>
            <person name="Wang Y."/>
            <person name="Carvalho R."/>
            <person name="Voegtly L."/>
            <person name="Shi R."/>
            <person name="Duckworth R."/>
            <person name="Johnson A."/>
            <person name="Loviza R."/>
            <person name="Walstead R."/>
            <person name="Shah Z."/>
            <person name="Kiflezghi M."/>
            <person name="Wade K."/>
            <person name="Ball S.L."/>
            <person name="Bradley K.W."/>
            <person name="Asai D.J."/>
            <person name="Bowman C.A."/>
            <person name="Russell D.A."/>
            <person name="Pope W.H."/>
            <person name="Jacobs-Sera D."/>
            <person name="Hendrix R.W."/>
            <person name="Hatfull G.F."/>
        </authorList>
    </citation>
    <scope>NUCLEOTIDE SEQUENCE [LARGE SCALE GENOMIC DNA]</scope>
    <source>
        <strain evidence="1 2">DSM 27648</strain>
    </source>
</reference>
<dbReference type="AlphaFoldDB" id="A0A0K1QCP7"/>